<feature type="domain" description="PilZ" evidence="1">
    <location>
        <begin position="96"/>
        <end position="174"/>
    </location>
</feature>
<organism evidence="2 3">
    <name type="scientific">Methylobacterium gossipiicola</name>
    <dbReference type="NCBI Taxonomy" id="582675"/>
    <lineage>
        <taxon>Bacteria</taxon>
        <taxon>Pseudomonadati</taxon>
        <taxon>Pseudomonadota</taxon>
        <taxon>Alphaproteobacteria</taxon>
        <taxon>Hyphomicrobiales</taxon>
        <taxon>Methylobacteriaceae</taxon>
        <taxon>Methylobacterium</taxon>
    </lineage>
</organism>
<dbReference type="Proteomes" id="UP000199229">
    <property type="component" value="Unassembled WGS sequence"/>
</dbReference>
<proteinExistence type="predicted"/>
<gene>
    <name evidence="2" type="ORF">SAMN05192565_1069</name>
</gene>
<evidence type="ECO:0000313" key="3">
    <source>
        <dbReference type="Proteomes" id="UP000199229"/>
    </source>
</evidence>
<evidence type="ECO:0000259" key="1">
    <source>
        <dbReference type="Pfam" id="PF07238"/>
    </source>
</evidence>
<dbReference type="GO" id="GO:0035438">
    <property type="term" value="F:cyclic-di-GMP binding"/>
    <property type="evidence" value="ECO:0007669"/>
    <property type="project" value="InterPro"/>
</dbReference>
<dbReference type="STRING" id="582675.SAMN05192565_1069"/>
<dbReference type="AlphaFoldDB" id="A0A1I2T179"/>
<accession>A0A1I2T179</accession>
<sequence>MGPVSLPGRYADATGVERDCTLRCTSLDDLEILVDVAPVPLSRVVCRIPGLGVLAGRAAFVTERSFGLGLEAGMDQRRRLAARIGWHHAQALSGPDRRGTARVVPSHPGVVVRWGDVEEAGTLRDVSTGGAAVDVASRPPVGFPVTLGVRRATVVRHTETGIGVRFALPLNPENVTESVVL</sequence>
<dbReference type="Pfam" id="PF07238">
    <property type="entry name" value="PilZ"/>
    <property type="match status" value="1"/>
</dbReference>
<name>A0A1I2T179_9HYPH</name>
<dbReference type="SUPFAM" id="SSF141371">
    <property type="entry name" value="PilZ domain-like"/>
    <property type="match status" value="1"/>
</dbReference>
<protein>
    <submittedName>
        <fullName evidence="2">PilZ domain-containing protein</fullName>
    </submittedName>
</protein>
<keyword evidence="3" id="KW-1185">Reference proteome</keyword>
<reference evidence="3" key="1">
    <citation type="submission" date="2016-10" db="EMBL/GenBank/DDBJ databases">
        <authorList>
            <person name="Varghese N."/>
            <person name="Submissions S."/>
        </authorList>
    </citation>
    <scope>NUCLEOTIDE SEQUENCE [LARGE SCALE GENOMIC DNA]</scope>
    <source>
        <strain evidence="3">Gh-105</strain>
    </source>
</reference>
<dbReference type="OrthoDB" id="7996867at2"/>
<dbReference type="InterPro" id="IPR009875">
    <property type="entry name" value="PilZ_domain"/>
</dbReference>
<evidence type="ECO:0000313" key="2">
    <source>
        <dbReference type="EMBL" id="SFG57919.1"/>
    </source>
</evidence>
<dbReference type="EMBL" id="FOPM01000006">
    <property type="protein sequence ID" value="SFG57919.1"/>
    <property type="molecule type" value="Genomic_DNA"/>
</dbReference>